<dbReference type="InterPro" id="IPR001387">
    <property type="entry name" value="Cro/C1-type_HTH"/>
</dbReference>
<gene>
    <name evidence="2" type="ORF">GJ698_02355</name>
</gene>
<evidence type="ECO:0000313" key="2">
    <source>
        <dbReference type="EMBL" id="MRW82932.1"/>
    </source>
</evidence>
<dbReference type="InterPro" id="IPR010982">
    <property type="entry name" value="Lambda_DNA-bd_dom_sf"/>
</dbReference>
<evidence type="ECO:0000313" key="3">
    <source>
        <dbReference type="Proteomes" id="UP000439986"/>
    </source>
</evidence>
<evidence type="ECO:0000259" key="1">
    <source>
        <dbReference type="PROSITE" id="PS50943"/>
    </source>
</evidence>
<dbReference type="SMART" id="SM00530">
    <property type="entry name" value="HTH_XRE"/>
    <property type="match status" value="1"/>
</dbReference>
<dbReference type="Pfam" id="PF13560">
    <property type="entry name" value="HTH_31"/>
    <property type="match status" value="1"/>
</dbReference>
<dbReference type="EMBL" id="WKJL01000001">
    <property type="protein sequence ID" value="MRW82932.1"/>
    <property type="molecule type" value="Genomic_DNA"/>
</dbReference>
<feature type="domain" description="HTH cro/C1-type" evidence="1">
    <location>
        <begin position="4"/>
        <end position="39"/>
    </location>
</feature>
<dbReference type="RefSeq" id="WP_154355967.1">
    <property type="nucleotide sequence ID" value="NZ_WKJL01000001.1"/>
</dbReference>
<name>A0A844D2M9_9BURK</name>
<dbReference type="Gene3D" id="1.10.260.40">
    <property type="entry name" value="lambda repressor-like DNA-binding domains"/>
    <property type="match status" value="1"/>
</dbReference>
<keyword evidence="3" id="KW-1185">Reference proteome</keyword>
<accession>A0A844D2M9</accession>
<dbReference type="SUPFAM" id="SSF47413">
    <property type="entry name" value="lambda repressor-like DNA-binding domains"/>
    <property type="match status" value="1"/>
</dbReference>
<proteinExistence type="predicted"/>
<organism evidence="2 3">
    <name type="scientific">Duganella aquatilis</name>
    <dbReference type="NCBI Taxonomy" id="2666082"/>
    <lineage>
        <taxon>Bacteria</taxon>
        <taxon>Pseudomonadati</taxon>
        <taxon>Pseudomonadota</taxon>
        <taxon>Betaproteobacteria</taxon>
        <taxon>Burkholderiales</taxon>
        <taxon>Oxalobacteraceae</taxon>
        <taxon>Telluria group</taxon>
        <taxon>Duganella</taxon>
    </lineage>
</organism>
<sequence length="75" mass="8105">MNAISRIRARLGVTQQVLATALNVSQGNISHYERGQSVPPDAAKRLIAFASTRGHVLNFEDIYGPAATGEPHEHP</sequence>
<reference evidence="2 3" key="1">
    <citation type="submission" date="2019-11" db="EMBL/GenBank/DDBJ databases">
        <title>Novel species isolated from a subtropical stream in China.</title>
        <authorList>
            <person name="Lu H."/>
        </authorList>
    </citation>
    <scope>NUCLEOTIDE SEQUENCE [LARGE SCALE GENOMIC DNA]</scope>
    <source>
        <strain evidence="2 3">FT26W</strain>
    </source>
</reference>
<protein>
    <submittedName>
        <fullName evidence="2">Helix-turn-helix domain-containing protein</fullName>
    </submittedName>
</protein>
<dbReference type="AlphaFoldDB" id="A0A844D2M9"/>
<comment type="caution">
    <text evidence="2">The sequence shown here is derived from an EMBL/GenBank/DDBJ whole genome shotgun (WGS) entry which is preliminary data.</text>
</comment>
<dbReference type="PROSITE" id="PS50943">
    <property type="entry name" value="HTH_CROC1"/>
    <property type="match status" value="1"/>
</dbReference>
<dbReference type="GO" id="GO:0003677">
    <property type="term" value="F:DNA binding"/>
    <property type="evidence" value="ECO:0007669"/>
    <property type="project" value="InterPro"/>
</dbReference>
<dbReference type="Proteomes" id="UP000439986">
    <property type="component" value="Unassembled WGS sequence"/>
</dbReference>
<dbReference type="CDD" id="cd00093">
    <property type="entry name" value="HTH_XRE"/>
    <property type="match status" value="1"/>
</dbReference>